<dbReference type="EMBL" id="JAEIOS010000009">
    <property type="protein sequence ID" value="MBI8988577.1"/>
    <property type="molecule type" value="Genomic_DNA"/>
</dbReference>
<feature type="transmembrane region" description="Helical" evidence="1">
    <location>
        <begin position="75"/>
        <end position="93"/>
    </location>
</feature>
<sequence>MAVKRRNTKRRKKQNTPFSPWVVVTWILAVLWGILALFAYRAGVDAFTWGFGVSALLTAMTATGVTVIPELRSSAGLAGPVALILSGAVAVTFSWWFLLVLFAGVPWLALALLRLSAPRRSGGGLHLWRGDD</sequence>
<feature type="transmembrane region" description="Helical" evidence="1">
    <location>
        <begin position="46"/>
        <end position="68"/>
    </location>
</feature>
<reference evidence="2" key="1">
    <citation type="submission" date="2020-12" db="EMBL/GenBank/DDBJ databases">
        <title>Genome public.</title>
        <authorList>
            <person name="Sun Q."/>
        </authorList>
    </citation>
    <scope>NUCLEOTIDE SEQUENCE</scope>
    <source>
        <strain evidence="2">CCM 8863</strain>
    </source>
</reference>
<keyword evidence="1" id="KW-1133">Transmembrane helix</keyword>
<proteinExistence type="predicted"/>
<keyword evidence="1" id="KW-0472">Membrane</keyword>
<dbReference type="AlphaFoldDB" id="A0A934I582"/>
<gene>
    <name evidence="2" type="ORF">JDV75_02185</name>
</gene>
<feature type="transmembrane region" description="Helical" evidence="1">
    <location>
        <begin position="21"/>
        <end position="40"/>
    </location>
</feature>
<keyword evidence="3" id="KW-1185">Reference proteome</keyword>
<accession>A0A934I582</accession>
<evidence type="ECO:0000313" key="3">
    <source>
        <dbReference type="Proteomes" id="UP000645966"/>
    </source>
</evidence>
<evidence type="ECO:0000313" key="2">
    <source>
        <dbReference type="EMBL" id="MBI8988577.1"/>
    </source>
</evidence>
<protein>
    <submittedName>
        <fullName evidence="2">Uncharacterized protein</fullName>
    </submittedName>
</protein>
<keyword evidence="1" id="KW-0812">Transmembrane</keyword>
<evidence type="ECO:0000256" key="1">
    <source>
        <dbReference type="SAM" id="Phobius"/>
    </source>
</evidence>
<dbReference type="Proteomes" id="UP000645966">
    <property type="component" value="Unassembled WGS sequence"/>
</dbReference>
<comment type="caution">
    <text evidence="2">The sequence shown here is derived from an EMBL/GenBank/DDBJ whole genome shotgun (WGS) entry which is preliminary data.</text>
</comment>
<name>A0A934I582_9CORY</name>
<organism evidence="2 3">
    <name type="scientific">Corynebacterium meridianum</name>
    <dbReference type="NCBI Taxonomy" id="2765363"/>
    <lineage>
        <taxon>Bacteria</taxon>
        <taxon>Bacillati</taxon>
        <taxon>Actinomycetota</taxon>
        <taxon>Actinomycetes</taxon>
        <taxon>Mycobacteriales</taxon>
        <taxon>Corynebacteriaceae</taxon>
        <taxon>Corynebacterium</taxon>
    </lineage>
</organism>